<feature type="compositionally biased region" description="Basic and acidic residues" evidence="2">
    <location>
        <begin position="90"/>
        <end position="109"/>
    </location>
</feature>
<dbReference type="Pfam" id="PF04676">
    <property type="entry name" value="CwfJ_C_2"/>
    <property type="match status" value="1"/>
</dbReference>
<dbReference type="InterPro" id="IPR006767">
    <property type="entry name" value="Cwf19-like_C_dom-2"/>
</dbReference>
<accession>A0A409YBQ0</accession>
<evidence type="ECO:0000256" key="2">
    <source>
        <dbReference type="SAM" id="MobiDB-lite"/>
    </source>
</evidence>
<organism evidence="6 7">
    <name type="scientific">Panaeolus cyanescens</name>
    <dbReference type="NCBI Taxonomy" id="181874"/>
    <lineage>
        <taxon>Eukaryota</taxon>
        <taxon>Fungi</taxon>
        <taxon>Dikarya</taxon>
        <taxon>Basidiomycota</taxon>
        <taxon>Agaricomycotina</taxon>
        <taxon>Agaricomycetes</taxon>
        <taxon>Agaricomycetidae</taxon>
        <taxon>Agaricales</taxon>
        <taxon>Agaricineae</taxon>
        <taxon>Galeropsidaceae</taxon>
        <taxon>Panaeolus</taxon>
    </lineage>
</organism>
<dbReference type="GO" id="GO:0016757">
    <property type="term" value="F:glycosyltransferase activity"/>
    <property type="evidence" value="ECO:0007669"/>
    <property type="project" value="InterPro"/>
</dbReference>
<dbReference type="PANTHER" id="PTHR12072:SF5">
    <property type="entry name" value="CWF19-LIKE PROTEIN 2"/>
    <property type="match status" value="1"/>
</dbReference>
<dbReference type="STRING" id="181874.A0A409YBQ0"/>
<evidence type="ECO:0008006" key="8">
    <source>
        <dbReference type="Google" id="ProtNLM"/>
    </source>
</evidence>
<evidence type="ECO:0000259" key="5">
    <source>
        <dbReference type="Pfam" id="PF04677"/>
    </source>
</evidence>
<feature type="domain" description="Glycosyltransferase 61 catalytic" evidence="3">
    <location>
        <begin position="1032"/>
        <end position="1202"/>
    </location>
</feature>
<dbReference type="InterPro" id="IPR006768">
    <property type="entry name" value="Cwf19-like_C_dom-1"/>
</dbReference>
<evidence type="ECO:0000259" key="3">
    <source>
        <dbReference type="Pfam" id="PF04577"/>
    </source>
</evidence>
<feature type="domain" description="Cwf19-like protein C-terminal" evidence="4">
    <location>
        <begin position="730"/>
        <end position="844"/>
    </location>
</feature>
<comment type="similarity">
    <text evidence="1">Belongs to the CWF19 family.</text>
</comment>
<feature type="region of interest" description="Disordered" evidence="2">
    <location>
        <begin position="1"/>
        <end position="109"/>
    </location>
</feature>
<dbReference type="InParanoid" id="A0A409YBQ0"/>
<evidence type="ECO:0000256" key="1">
    <source>
        <dbReference type="ARBA" id="ARBA00006795"/>
    </source>
</evidence>
<sequence length="1282" mass="146323">MDEGSTSRHSGRSERHKERDSDRDYDRHKHRDRDSERKHRKRRKDDEDASDDGHRKHKHHKKSKDKDKDKDRKKKEKKERHRSRSRSRDKRGESNMHIIDDDANEAKLWRDEDITMDGERVLATDIPTAESLKIRTTAEVNRNKDPALPPSTSTESKLRRDDWMMEPSNAPVTQRDSRNDVQDTLTDGYGDTAENARTMGGGVDFFSSLGTEKKKPPRPDRPNPDKPVISSMELNQDLKEGRPMDFDEPPPPPPVNVPGGPGSQWRMMRLRRVYETAEEEGLPVEQVGIERFGSLSAFEEAKEERRILDERDGRRQGGSNDRERGRDNGRKERPTEIGRDGEKKLMFSDIGASGGSNRGSSFRRPAGVTDSGPSTPSPAEANRPPVNKRLDSLRLPSQANSPLAQSHTPIPSVMTPPSASRPRALSPSSLNKLQAKVIRAKLMNDPNAEKLEQEYEAEARKAQGAVDERGVRTKVEVLPTMDARGRLYDVGQGKDDGQVLPGNRKKKEKYFETHDRKTGEVIRINADDDTMTLGEMLRQEKFGAGMSDQKDLDAQYAKAIMGDGKFQNDLDYIDDNAAKLGRQKMRSDAMKRQFAINDYKRTQKALASCNFCYGEDDSLPKAAIVAMGTRVYLSCTAREELVPGHCLIVPIQHHLNTLEADDDTWDEIRNFMKCLMRMFADEDKGVIFFETVLSLKKQQHTYIECIPVPWEQFDVLPGYFKESILASEAEWSQHKKLIDFSARPGGFRRAMVPNLPYFMVQFDHKGEKGYGHVIEGAADAQDEDGLEEGEKGGGEFPRYFASEIIGNLLELETRRWRRPKHIDFRMNGNRVGDFKKKYAKFDWTALVPNTTTPLHSHKTVHLVPELDTQLTWGSSPPPQTEVLVHVPGWTILEKLYVYKGVVYVVSDNPSTIPDPRFMYSKGVNIKPGKEAEDSRLPTDEDIRIISTSEALKLFGSNARTIDGATFLVNDPPQFITHYYHWSAELWLGFWRTYSSLDRSINKAGNTTLPPIQRIWFNRLDNNHWRDYAALNQWVTRASFPSVTMEFIDDWRDRAEMDRPFVFERVILADRSSAMQSYNYLRFQRTAASPAVLPGTIDWWQPIRNNVVQFAGLDPSTGNDTLGRPVITYISRQNWGRRMLIPSHHQKLVEELHKLRDSYDCEVNIVNAEDMSPVEQIRLAARTTVMMGVHGNGLTSLVWMNPTPRSTVMEFIFPKGFAHDYEWTSRALDMEHFGFWDSQTFTSPGLPLPNYVEGFQGNEIPIDADAVIRLCMERLNLSNEIDD</sequence>
<dbReference type="GO" id="GO:0000398">
    <property type="term" value="P:mRNA splicing, via spliceosome"/>
    <property type="evidence" value="ECO:0007669"/>
    <property type="project" value="TreeGrafter"/>
</dbReference>
<gene>
    <name evidence="6" type="ORF">CVT24_004486</name>
</gene>
<comment type="caution">
    <text evidence="6">The sequence shown here is derived from an EMBL/GenBank/DDBJ whole genome shotgun (WGS) entry which is preliminary data.</text>
</comment>
<feature type="compositionally biased region" description="Basic residues" evidence="2">
    <location>
        <begin position="71"/>
        <end position="89"/>
    </location>
</feature>
<dbReference type="InterPro" id="IPR040194">
    <property type="entry name" value="Cwf19-like"/>
</dbReference>
<dbReference type="InterPro" id="IPR049625">
    <property type="entry name" value="Glyco_transf_61_cat"/>
</dbReference>
<dbReference type="GO" id="GO:0071014">
    <property type="term" value="C:post-mRNA release spliceosomal complex"/>
    <property type="evidence" value="ECO:0007669"/>
    <property type="project" value="TreeGrafter"/>
</dbReference>
<dbReference type="Pfam" id="PF04577">
    <property type="entry name" value="Glyco_transf_61"/>
    <property type="match status" value="1"/>
</dbReference>
<feature type="compositionally biased region" description="Basic and acidic residues" evidence="2">
    <location>
        <begin position="299"/>
        <end position="346"/>
    </location>
</feature>
<evidence type="ECO:0000259" key="4">
    <source>
        <dbReference type="Pfam" id="PF04676"/>
    </source>
</evidence>
<feature type="compositionally biased region" description="Polar residues" evidence="2">
    <location>
        <begin position="395"/>
        <end position="409"/>
    </location>
</feature>
<reference evidence="6 7" key="1">
    <citation type="journal article" date="2018" name="Evol. Lett.">
        <title>Horizontal gene cluster transfer increased hallucinogenic mushroom diversity.</title>
        <authorList>
            <person name="Reynolds H.T."/>
            <person name="Vijayakumar V."/>
            <person name="Gluck-Thaler E."/>
            <person name="Korotkin H.B."/>
            <person name="Matheny P.B."/>
            <person name="Slot J.C."/>
        </authorList>
    </citation>
    <scope>NUCLEOTIDE SEQUENCE [LARGE SCALE GENOMIC DNA]</scope>
    <source>
        <strain evidence="6 7">2629</strain>
    </source>
</reference>
<dbReference type="InterPro" id="IPR036265">
    <property type="entry name" value="HIT-like_sf"/>
</dbReference>
<name>A0A409YBQ0_9AGAR</name>
<feature type="compositionally biased region" description="Basic and acidic residues" evidence="2">
    <location>
        <begin position="11"/>
        <end position="37"/>
    </location>
</feature>
<feature type="compositionally biased region" description="Basic and acidic residues" evidence="2">
    <location>
        <begin position="211"/>
        <end position="224"/>
    </location>
</feature>
<feature type="region of interest" description="Disordered" evidence="2">
    <location>
        <begin position="278"/>
        <end position="429"/>
    </location>
</feature>
<dbReference type="EMBL" id="NHTK01001311">
    <property type="protein sequence ID" value="PPR00425.1"/>
    <property type="molecule type" value="Genomic_DNA"/>
</dbReference>
<feature type="region of interest" description="Disordered" evidence="2">
    <location>
        <begin position="137"/>
        <end position="264"/>
    </location>
</feature>
<dbReference type="Proteomes" id="UP000284842">
    <property type="component" value="Unassembled WGS sequence"/>
</dbReference>
<feature type="compositionally biased region" description="Low complexity" evidence="2">
    <location>
        <begin position="416"/>
        <end position="429"/>
    </location>
</feature>
<dbReference type="PANTHER" id="PTHR12072">
    <property type="entry name" value="CWF19, CELL CYCLE CONTROL PROTEIN"/>
    <property type="match status" value="1"/>
</dbReference>
<dbReference type="Pfam" id="PF04677">
    <property type="entry name" value="CwfJ_C_1"/>
    <property type="match status" value="1"/>
</dbReference>
<proteinExistence type="inferred from homology"/>
<evidence type="ECO:0000313" key="6">
    <source>
        <dbReference type="EMBL" id="PPR00425.1"/>
    </source>
</evidence>
<evidence type="ECO:0000313" key="7">
    <source>
        <dbReference type="Proteomes" id="UP000284842"/>
    </source>
</evidence>
<feature type="compositionally biased region" description="Basic and acidic residues" evidence="2">
    <location>
        <begin position="236"/>
        <end position="245"/>
    </location>
</feature>
<feature type="domain" description="Cwf19-like C-terminal" evidence="5">
    <location>
        <begin position="597"/>
        <end position="721"/>
    </location>
</feature>
<protein>
    <recommendedName>
        <fullName evidence="8">Cwf19-like C-terminal domain-containing protein</fullName>
    </recommendedName>
</protein>
<dbReference type="Gene3D" id="3.30.428.10">
    <property type="entry name" value="HIT-like"/>
    <property type="match status" value="1"/>
</dbReference>
<dbReference type="SUPFAM" id="SSF54197">
    <property type="entry name" value="HIT-like"/>
    <property type="match status" value="1"/>
</dbReference>
<keyword evidence="7" id="KW-1185">Reference proteome</keyword>
<dbReference type="OrthoDB" id="2113965at2759"/>